<feature type="signal peptide" evidence="2">
    <location>
        <begin position="1"/>
        <end position="22"/>
    </location>
</feature>
<evidence type="ECO:0000256" key="1">
    <source>
        <dbReference type="SAM" id="MobiDB-lite"/>
    </source>
</evidence>
<feature type="region of interest" description="Disordered" evidence="1">
    <location>
        <begin position="21"/>
        <end position="102"/>
    </location>
</feature>
<reference evidence="3 4" key="1">
    <citation type="submission" date="2023-11" db="EMBL/GenBank/DDBJ databases">
        <authorList>
            <person name="Xu M."/>
            <person name="Jiang T."/>
        </authorList>
    </citation>
    <scope>NUCLEOTIDE SEQUENCE [LARGE SCALE GENOMIC DNA]</scope>
    <source>
        <strain evidence="3 4">SD</strain>
    </source>
</reference>
<feature type="chain" id="PRO_5045253943" description="NlpC/P60 family protein" evidence="2">
    <location>
        <begin position="23"/>
        <end position="251"/>
    </location>
</feature>
<dbReference type="Proteomes" id="UP001277761">
    <property type="component" value="Unassembled WGS sequence"/>
</dbReference>
<organism evidence="3 4">
    <name type="scientific">Patulibacter brassicae</name>
    <dbReference type="NCBI Taxonomy" id="1705717"/>
    <lineage>
        <taxon>Bacteria</taxon>
        <taxon>Bacillati</taxon>
        <taxon>Actinomycetota</taxon>
        <taxon>Thermoleophilia</taxon>
        <taxon>Solirubrobacterales</taxon>
        <taxon>Patulibacteraceae</taxon>
        <taxon>Patulibacter</taxon>
    </lineage>
</organism>
<dbReference type="RefSeq" id="WP_319954080.1">
    <property type="nucleotide sequence ID" value="NZ_JAXAVX010000004.1"/>
</dbReference>
<sequence>MRLRRLLLALLLVPALATPATAAAQRPWSGWDGGRQVAPGTEDEATDPGVDDGWSVEDDGPADDGTWTDDDGVVEDDLPADDDVADDEQPTAGWNGGDVLVPVPSSRRTIKGKVARIRTDGKAAIPRSAPTSVKRVIAAANLIVGKPYKWGGGHARLKDSGYDCSGAVGYAMIRAGLMTTTATSGQMARWGRAGGGRWITVHASQGHVYLEVAGLRLDTSRVGDPRGRSGVRWRPVIGRRKGFHSRHVAGL</sequence>
<comment type="caution">
    <text evidence="3">The sequence shown here is derived from an EMBL/GenBank/DDBJ whole genome shotgun (WGS) entry which is preliminary data.</text>
</comment>
<accession>A0ABU4VMA5</accession>
<name>A0ABU4VMA5_9ACTN</name>
<gene>
    <name evidence="3" type="ORF">SK069_10005</name>
</gene>
<dbReference type="InterPro" id="IPR038765">
    <property type="entry name" value="Papain-like_cys_pep_sf"/>
</dbReference>
<protein>
    <recommendedName>
        <fullName evidence="5">NlpC/P60 family protein</fullName>
    </recommendedName>
</protein>
<proteinExistence type="predicted"/>
<dbReference type="Gene3D" id="3.90.1720.10">
    <property type="entry name" value="endopeptidase domain like (from Nostoc punctiforme)"/>
    <property type="match status" value="1"/>
</dbReference>
<evidence type="ECO:0000313" key="3">
    <source>
        <dbReference type="EMBL" id="MDX8151925.1"/>
    </source>
</evidence>
<evidence type="ECO:0008006" key="5">
    <source>
        <dbReference type="Google" id="ProtNLM"/>
    </source>
</evidence>
<dbReference type="EMBL" id="JAXAVX010000004">
    <property type="protein sequence ID" value="MDX8151925.1"/>
    <property type="molecule type" value="Genomic_DNA"/>
</dbReference>
<evidence type="ECO:0000256" key="2">
    <source>
        <dbReference type="SAM" id="SignalP"/>
    </source>
</evidence>
<keyword evidence="4" id="KW-1185">Reference proteome</keyword>
<feature type="compositionally biased region" description="Acidic residues" evidence="1">
    <location>
        <begin position="41"/>
        <end position="89"/>
    </location>
</feature>
<dbReference type="SUPFAM" id="SSF54001">
    <property type="entry name" value="Cysteine proteinases"/>
    <property type="match status" value="1"/>
</dbReference>
<keyword evidence="2" id="KW-0732">Signal</keyword>
<evidence type="ECO:0000313" key="4">
    <source>
        <dbReference type="Proteomes" id="UP001277761"/>
    </source>
</evidence>